<evidence type="ECO:0000256" key="3">
    <source>
        <dbReference type="ARBA" id="ARBA00022679"/>
    </source>
</evidence>
<dbReference type="SUPFAM" id="SSF111331">
    <property type="entry name" value="NAD kinase/diacylglycerol kinase-like"/>
    <property type="match status" value="1"/>
</dbReference>
<dbReference type="EMBL" id="JAODUP010001076">
    <property type="protein sequence ID" value="KAK2141575.1"/>
    <property type="molecule type" value="Genomic_DNA"/>
</dbReference>
<proteinExistence type="inferred from homology"/>
<dbReference type="InterPro" id="IPR017437">
    <property type="entry name" value="ATP-NAD_kinase_PpnK-typ_C"/>
</dbReference>
<comment type="similarity">
    <text evidence="1">Belongs to the NAD kinase family.</text>
</comment>
<evidence type="ECO:0000256" key="2">
    <source>
        <dbReference type="ARBA" id="ARBA00012120"/>
    </source>
</evidence>
<dbReference type="PANTHER" id="PTHR13158">
    <property type="match status" value="1"/>
</dbReference>
<evidence type="ECO:0000256" key="1">
    <source>
        <dbReference type="ARBA" id="ARBA00010995"/>
    </source>
</evidence>
<dbReference type="InterPro" id="IPR017438">
    <property type="entry name" value="ATP-NAD_kinase_N"/>
</dbReference>
<dbReference type="AlphaFoldDB" id="A0AAD9IWX6"/>
<evidence type="ECO:0000256" key="4">
    <source>
        <dbReference type="ARBA" id="ARBA00022777"/>
    </source>
</evidence>
<evidence type="ECO:0000256" key="6">
    <source>
        <dbReference type="ARBA" id="ARBA00023027"/>
    </source>
</evidence>
<dbReference type="Gene3D" id="3.40.50.10330">
    <property type="entry name" value="Probable inorganic polyphosphate/atp-NAD kinase, domain 1"/>
    <property type="match status" value="1"/>
</dbReference>
<sequence length="434" mass="49857">MAMCCHVYGHLRFRKLPCCIGRKALIMNKVVGKNHILTYCTTAKNIRSADEKMLQLKRVVLLCKVTRYDYEKHLHPHMSEEQLHIFLSSKGSDFKALKERDEEYKRQVNYIQEVFQKFNIEVKIVIKFDYAEKLVQWADAIFTAGGDGTFLMAATKVRDHSKPVIGINTDPIRSEGYLCLSKKDSVNFESAIEKIINGKFRWHWRQRICITMSGKYETEEVVDLHQQQVLFPEHRFVEHVQENELHRRCNEHKKEQPRRELPILALNEVFIGESLSARVSFCEVSIDDSVRQKQKSSGVTVCTGTGSTSWFFNINHLTTQSVHDILKIAQRHGICETQNSIDASDIQKITDAFNASLSYHPSNPKMAYTIRDPISNVVSNVQKSRGFCTKMLVLSRMWDGWVVVDGSLSLPFNDGAVVELSIREKDALQCVILD</sequence>
<dbReference type="GO" id="GO:0006741">
    <property type="term" value="P:NADP+ biosynthetic process"/>
    <property type="evidence" value="ECO:0007669"/>
    <property type="project" value="InterPro"/>
</dbReference>
<evidence type="ECO:0000313" key="8">
    <source>
        <dbReference type="Proteomes" id="UP001208570"/>
    </source>
</evidence>
<dbReference type="GO" id="GO:0005739">
    <property type="term" value="C:mitochondrion"/>
    <property type="evidence" value="ECO:0007669"/>
    <property type="project" value="TreeGrafter"/>
</dbReference>
<name>A0AAD9IWX6_9ANNE</name>
<reference evidence="7" key="1">
    <citation type="journal article" date="2023" name="Mol. Biol. Evol.">
        <title>Third-Generation Sequencing Reveals the Adaptive Role of the Epigenome in Three Deep-Sea Polychaetes.</title>
        <authorList>
            <person name="Perez M."/>
            <person name="Aroh O."/>
            <person name="Sun Y."/>
            <person name="Lan Y."/>
            <person name="Juniper S.K."/>
            <person name="Young C.R."/>
            <person name="Angers B."/>
            <person name="Qian P.Y."/>
        </authorList>
    </citation>
    <scope>NUCLEOTIDE SEQUENCE</scope>
    <source>
        <strain evidence="7">P08H-3</strain>
    </source>
</reference>
<dbReference type="Proteomes" id="UP001208570">
    <property type="component" value="Unassembled WGS sequence"/>
</dbReference>
<dbReference type="InterPro" id="IPR002504">
    <property type="entry name" value="NADK"/>
</dbReference>
<dbReference type="GO" id="GO:0003951">
    <property type="term" value="F:NAD+ kinase activity"/>
    <property type="evidence" value="ECO:0007669"/>
    <property type="project" value="UniProtKB-EC"/>
</dbReference>
<dbReference type="Gene3D" id="2.60.200.30">
    <property type="entry name" value="Probable inorganic polyphosphate/atp-NAD kinase, domain 2"/>
    <property type="match status" value="1"/>
</dbReference>
<keyword evidence="4" id="KW-0418">Kinase</keyword>
<dbReference type="InterPro" id="IPR016064">
    <property type="entry name" value="NAD/diacylglycerol_kinase_sf"/>
</dbReference>
<keyword evidence="6" id="KW-0520">NAD</keyword>
<evidence type="ECO:0000313" key="7">
    <source>
        <dbReference type="EMBL" id="KAK2141575.1"/>
    </source>
</evidence>
<evidence type="ECO:0000256" key="5">
    <source>
        <dbReference type="ARBA" id="ARBA00022857"/>
    </source>
</evidence>
<dbReference type="PANTHER" id="PTHR13158:SF5">
    <property type="entry name" value="NAD KINASE 2, MITOCHONDRIAL"/>
    <property type="match status" value="1"/>
</dbReference>
<dbReference type="EC" id="2.7.1.23" evidence="2"/>
<keyword evidence="3" id="KW-0808">Transferase</keyword>
<accession>A0AAD9IWX6</accession>
<dbReference type="Pfam" id="PF01513">
    <property type="entry name" value="NAD_kinase"/>
    <property type="match status" value="1"/>
</dbReference>
<keyword evidence="5" id="KW-0521">NADP</keyword>
<protein>
    <recommendedName>
        <fullName evidence="2">NAD(+) kinase</fullName>
        <ecNumber evidence="2">2.7.1.23</ecNumber>
    </recommendedName>
</protein>
<organism evidence="7 8">
    <name type="scientific">Paralvinella palmiformis</name>
    <dbReference type="NCBI Taxonomy" id="53620"/>
    <lineage>
        <taxon>Eukaryota</taxon>
        <taxon>Metazoa</taxon>
        <taxon>Spiralia</taxon>
        <taxon>Lophotrochozoa</taxon>
        <taxon>Annelida</taxon>
        <taxon>Polychaeta</taxon>
        <taxon>Sedentaria</taxon>
        <taxon>Canalipalpata</taxon>
        <taxon>Terebellida</taxon>
        <taxon>Terebelliformia</taxon>
        <taxon>Alvinellidae</taxon>
        <taxon>Paralvinella</taxon>
    </lineage>
</organism>
<gene>
    <name evidence="7" type="ORF">LSH36_1076g00024</name>
</gene>
<comment type="caution">
    <text evidence="7">The sequence shown here is derived from an EMBL/GenBank/DDBJ whole genome shotgun (WGS) entry which is preliminary data.</text>
</comment>
<keyword evidence="8" id="KW-1185">Reference proteome</keyword>
<dbReference type="GO" id="GO:0019674">
    <property type="term" value="P:NAD+ metabolic process"/>
    <property type="evidence" value="ECO:0007669"/>
    <property type="project" value="InterPro"/>
</dbReference>